<keyword evidence="3" id="KW-0540">Nuclease</keyword>
<accession>A0A0E1NS96</accession>
<dbReference type="GeneID" id="57974821"/>
<dbReference type="KEGG" id="ypa:YPA_0135"/>
<evidence type="ECO:0000313" key="10">
    <source>
        <dbReference type="Proteomes" id="UP000001971"/>
    </source>
</evidence>
<evidence type="ECO:0000256" key="6">
    <source>
        <dbReference type="ARBA" id="ARBA00023022"/>
    </source>
</evidence>
<evidence type="ECO:0000256" key="2">
    <source>
        <dbReference type="ARBA" id="ARBA00022529"/>
    </source>
</evidence>
<organism evidence="9 10">
    <name type="scientific">Yersinia pestis bv. Antiqua (strain Antiqua)</name>
    <dbReference type="NCBI Taxonomy" id="360102"/>
    <lineage>
        <taxon>Bacteria</taxon>
        <taxon>Pseudomonadati</taxon>
        <taxon>Pseudomonadota</taxon>
        <taxon>Gammaproteobacteria</taxon>
        <taxon>Enterobacterales</taxon>
        <taxon>Yersiniaceae</taxon>
        <taxon>Yersinia</taxon>
    </lineage>
</organism>
<dbReference type="AlphaFoldDB" id="A0A0E1NS96"/>
<dbReference type="RefSeq" id="WP_002215823.1">
    <property type="nucleotide sequence ID" value="NC_008150.1"/>
</dbReference>
<dbReference type="GO" id="GO:0019835">
    <property type="term" value="P:cytolysis"/>
    <property type="evidence" value="ECO:0007669"/>
    <property type="project" value="InterPro"/>
</dbReference>
<evidence type="ECO:0000256" key="7">
    <source>
        <dbReference type="ARBA" id="ARBA00023048"/>
    </source>
</evidence>
<reference evidence="9 10" key="1">
    <citation type="journal article" date="2006" name="J. Bacteriol.">
        <title>Complete genome sequence of Yersinia pestis strains Antiqua and Nepal516: evidence of gene reduction in an emerging pathogen.</title>
        <authorList>
            <person name="Chain P.S."/>
            <person name="Hu P."/>
            <person name="Malfatti S.A."/>
            <person name="Radnedge L."/>
            <person name="Larimer F."/>
            <person name="Vergez L.M."/>
            <person name="Worsham P."/>
            <person name="Chu M.C."/>
            <person name="Andersen G.L."/>
        </authorList>
    </citation>
    <scope>NUCLEOTIDE SEQUENCE [LARGE SCALE GENOMIC DNA]</scope>
    <source>
        <strain evidence="9 10">Antiqua</strain>
    </source>
</reference>
<dbReference type="PATRIC" id="fig|360102.15.peg.3127"/>
<evidence type="ECO:0000256" key="4">
    <source>
        <dbReference type="ARBA" id="ARBA00022759"/>
    </source>
</evidence>
<evidence type="ECO:0000259" key="8">
    <source>
        <dbReference type="SMART" id="SM00507"/>
    </source>
</evidence>
<dbReference type="GO" id="GO:0016787">
    <property type="term" value="F:hydrolase activity"/>
    <property type="evidence" value="ECO:0007669"/>
    <property type="project" value="UniProtKB-KW"/>
</dbReference>
<dbReference type="SUPFAM" id="SSF54060">
    <property type="entry name" value="His-Me finger endonucleases"/>
    <property type="match status" value="1"/>
</dbReference>
<dbReference type="PRINTS" id="PR01300">
    <property type="entry name" value="PYOCINKILLER"/>
</dbReference>
<dbReference type="SMR" id="A0A0E1NS96"/>
<keyword evidence="4" id="KW-0255">Endonuclease</keyword>
<sequence>MTFWREVANEPELVGQFKPNNVSLMKKGLSPHPVLSEKVGGRDTFEIHHVNSIKSGGAVYDVDNLRVATPKRHIEIHSRRGGK</sequence>
<proteinExistence type="inferred from homology"/>
<dbReference type="SMART" id="SM00507">
    <property type="entry name" value="HNHc"/>
    <property type="match status" value="1"/>
</dbReference>
<feature type="domain" description="HNH nuclease" evidence="8">
    <location>
        <begin position="19"/>
        <end position="74"/>
    </location>
</feature>
<evidence type="ECO:0000256" key="5">
    <source>
        <dbReference type="ARBA" id="ARBA00022801"/>
    </source>
</evidence>
<keyword evidence="5" id="KW-0378">Hydrolase</keyword>
<dbReference type="GO" id="GO:0042742">
    <property type="term" value="P:defense response to bacterium"/>
    <property type="evidence" value="ECO:0007669"/>
    <property type="project" value="UniProtKB-KW"/>
</dbReference>
<protein>
    <submittedName>
        <fullName evidence="9">Colicin</fullName>
    </submittedName>
</protein>
<dbReference type="GO" id="GO:0005102">
    <property type="term" value="F:signaling receptor binding"/>
    <property type="evidence" value="ECO:0007669"/>
    <property type="project" value="InterPro"/>
</dbReference>
<comment type="similarity">
    <text evidence="1">Belongs to the colicin/pyosin nuclease family.</text>
</comment>
<dbReference type="InterPro" id="IPR044925">
    <property type="entry name" value="His-Me_finger_sf"/>
</dbReference>
<dbReference type="Proteomes" id="UP000001971">
    <property type="component" value="Chromosome"/>
</dbReference>
<keyword evidence="7" id="KW-0078">Bacteriocin</keyword>
<keyword evidence="2" id="KW-0929">Antimicrobial</keyword>
<dbReference type="EMBL" id="CP000308">
    <property type="protein sequence ID" value="ABG12104.1"/>
    <property type="molecule type" value="Genomic_DNA"/>
</dbReference>
<dbReference type="GO" id="GO:0031640">
    <property type="term" value="P:killing of cells of another organism"/>
    <property type="evidence" value="ECO:0007669"/>
    <property type="project" value="UniProtKB-KW"/>
</dbReference>
<gene>
    <name evidence="9" type="ordered locus">YPA_0135</name>
</gene>
<evidence type="ECO:0000256" key="1">
    <source>
        <dbReference type="ARBA" id="ARBA00006811"/>
    </source>
</evidence>
<keyword evidence="6" id="KW-0044">Antibiotic</keyword>
<evidence type="ECO:0000256" key="3">
    <source>
        <dbReference type="ARBA" id="ARBA00022722"/>
    </source>
</evidence>
<dbReference type="HOGENOM" id="CLU_116146_1_1_6"/>
<name>A0A0E1NS96_YERPA</name>
<dbReference type="InterPro" id="IPR003060">
    <property type="entry name" value="Pyocin_killer"/>
</dbReference>
<dbReference type="CDD" id="cd00085">
    <property type="entry name" value="HNHc"/>
    <property type="match status" value="1"/>
</dbReference>
<dbReference type="Gene3D" id="3.90.540.10">
    <property type="entry name" value="Colicin/pyocin, DNase domain"/>
    <property type="match status" value="1"/>
</dbReference>
<dbReference type="GO" id="GO:0004519">
    <property type="term" value="F:endonuclease activity"/>
    <property type="evidence" value="ECO:0007669"/>
    <property type="project" value="UniProtKB-KW"/>
</dbReference>
<dbReference type="InterPro" id="IPR037146">
    <property type="entry name" value="Colicin/pyocin_DNase_dom_sf"/>
</dbReference>
<dbReference type="Pfam" id="PF21431">
    <property type="entry name" value="Col-Pyo_DNase"/>
    <property type="match status" value="1"/>
</dbReference>
<evidence type="ECO:0000313" key="9">
    <source>
        <dbReference type="EMBL" id="ABG12104.1"/>
    </source>
</evidence>
<dbReference type="InterPro" id="IPR003615">
    <property type="entry name" value="HNH_nuc"/>
</dbReference>